<name>A0A4Q9VI99_9HYPH</name>
<dbReference type="SUPFAM" id="SSF52540">
    <property type="entry name" value="P-loop containing nucleoside triphosphate hydrolases"/>
    <property type="match status" value="1"/>
</dbReference>
<feature type="coiled-coil region" evidence="1">
    <location>
        <begin position="463"/>
        <end position="501"/>
    </location>
</feature>
<proteinExistence type="predicted"/>
<keyword evidence="4" id="KW-1185">Reference proteome</keyword>
<dbReference type="Pfam" id="PF02463">
    <property type="entry name" value="SMC_N"/>
    <property type="match status" value="1"/>
</dbReference>
<evidence type="ECO:0000313" key="4">
    <source>
        <dbReference type="Proteomes" id="UP000292781"/>
    </source>
</evidence>
<feature type="non-terminal residue" evidence="3">
    <location>
        <position position="689"/>
    </location>
</feature>
<reference evidence="3 4" key="1">
    <citation type="submission" date="2019-02" db="EMBL/GenBank/DDBJ databases">
        <title>Siculibacillus lacustris gen. nov., sp. nov., a new rosette-forming bacterium isolated from a freshwater crater lake (Lake St. Ana, Romania).</title>
        <authorList>
            <person name="Felfoldi T."/>
            <person name="Marton Z."/>
            <person name="Szabo A."/>
            <person name="Mentes A."/>
            <person name="Boka K."/>
            <person name="Marialigeti K."/>
            <person name="Mathe I."/>
            <person name="Koncz M."/>
            <person name="Schumann P."/>
            <person name="Toth E."/>
        </authorList>
    </citation>
    <scope>NUCLEOTIDE SEQUENCE [LARGE SCALE GENOMIC DNA]</scope>
    <source>
        <strain evidence="3 4">SA-279</strain>
    </source>
</reference>
<dbReference type="PANTHER" id="PTHR43977">
    <property type="entry name" value="STRUCTURAL MAINTENANCE OF CHROMOSOMES PROTEIN 3"/>
    <property type="match status" value="1"/>
</dbReference>
<accession>A0A4Q9VI99</accession>
<dbReference type="Gene3D" id="3.40.50.300">
    <property type="entry name" value="P-loop containing nucleotide triphosphate hydrolases"/>
    <property type="match status" value="1"/>
</dbReference>
<feature type="domain" description="RecF/RecN/SMC N-terminal" evidence="2">
    <location>
        <begin position="4"/>
        <end position="135"/>
    </location>
</feature>
<gene>
    <name evidence="3" type="ORF">EYW49_16900</name>
</gene>
<organism evidence="3 4">
    <name type="scientific">Siculibacillus lacustris</name>
    <dbReference type="NCBI Taxonomy" id="1549641"/>
    <lineage>
        <taxon>Bacteria</taxon>
        <taxon>Pseudomonadati</taxon>
        <taxon>Pseudomonadota</taxon>
        <taxon>Alphaproteobacteria</taxon>
        <taxon>Hyphomicrobiales</taxon>
        <taxon>Ancalomicrobiaceae</taxon>
        <taxon>Siculibacillus</taxon>
    </lineage>
</organism>
<dbReference type="InterPro" id="IPR027417">
    <property type="entry name" value="P-loop_NTPase"/>
</dbReference>
<evidence type="ECO:0000256" key="1">
    <source>
        <dbReference type="SAM" id="Coils"/>
    </source>
</evidence>
<protein>
    <submittedName>
        <fullName evidence="3">Chromosome segregation protein SMC</fullName>
    </submittedName>
</protein>
<feature type="coiled-coil region" evidence="1">
    <location>
        <begin position="177"/>
        <end position="390"/>
    </location>
</feature>
<sequence>MKFTKLRLLGFKTFVEPTEFRIEPGLTGVVGPNGCGKSNLVEAMRWVMGESSYKSMRASGMDDVIFSGSGRRPGRNSAEVTLTLADVGPRAGAAFADADLLEVTRRIERESGSAYRINGREVRARDVQLLFADASTGSRSPAMVRQGQIGELIAAKPIARRAVLEEASGISGLHSRRNEAEIRLKAAAQNLDRVEDVLAEFEIQLEALKRQARQAARYRNLSAEIRRAEATLSLLRWIDARDRVDEAERERAEADRKAGERAVEQARTAVDQATAAQTLPALREAEAAAAAALQRLRLAMGEVDAEERRIRARLEELDRRLVQIAADLAREETLGADMDAALARLAEEEDELTAADRDVGAAVAEAEDRLAAAQDDLAAAESELAGHLAALADVTARRRALDRDRTDADARRARLAGESADVARERAALAAEIAAGATPDDLRAEVEEAAAIAAEAEFSVATAEEVEAAARAEEDAARAALAERERDLSRLEAEAKTLAKILDVAAGVLWPPILDRIVVDAGWEAALGAALGDDLDVSDALAAPVHWEDPGPALADPALPEGVETLAAHVAAPPLLARRLAQIGVVTRADGARLRRRLLPGQRLVSTAGDLWRWDGLTAAADAPTAAARRLSSRNRLAELEGQIDTARHAVADRRGDLDAARRRREAAAEGLRGARDAVRAAARAESEA</sequence>
<comment type="caution">
    <text evidence="3">The sequence shown here is derived from an EMBL/GenBank/DDBJ whole genome shotgun (WGS) entry which is preliminary data.</text>
</comment>
<dbReference type="RefSeq" id="WP_165498307.1">
    <property type="nucleotide sequence ID" value="NZ_SJFN01000029.1"/>
</dbReference>
<evidence type="ECO:0000313" key="3">
    <source>
        <dbReference type="EMBL" id="TBW34946.1"/>
    </source>
</evidence>
<dbReference type="AlphaFoldDB" id="A0A4Q9VI99"/>
<dbReference type="EMBL" id="SJFN01000029">
    <property type="protein sequence ID" value="TBW34946.1"/>
    <property type="molecule type" value="Genomic_DNA"/>
</dbReference>
<evidence type="ECO:0000259" key="2">
    <source>
        <dbReference type="Pfam" id="PF02463"/>
    </source>
</evidence>
<keyword evidence="1" id="KW-0175">Coiled coil</keyword>
<dbReference type="InterPro" id="IPR003395">
    <property type="entry name" value="RecF/RecN/SMC_N"/>
</dbReference>
<dbReference type="Proteomes" id="UP000292781">
    <property type="component" value="Unassembled WGS sequence"/>
</dbReference>